<reference evidence="3" key="1">
    <citation type="submission" date="2024-06" db="EMBL/GenBank/DDBJ databases">
        <authorList>
            <person name="Ryan C."/>
        </authorList>
    </citation>
    <scope>NUCLEOTIDE SEQUENCE [LARGE SCALE GENOMIC DNA]</scope>
</reference>
<accession>A0ABC9E0M1</accession>
<reference evidence="2 3" key="2">
    <citation type="submission" date="2024-10" db="EMBL/GenBank/DDBJ databases">
        <authorList>
            <person name="Ryan C."/>
        </authorList>
    </citation>
    <scope>NUCLEOTIDE SEQUENCE [LARGE SCALE GENOMIC DNA]</scope>
</reference>
<dbReference type="EMBL" id="OZ075145">
    <property type="protein sequence ID" value="CAL5048493.1"/>
    <property type="molecule type" value="Genomic_DNA"/>
</dbReference>
<evidence type="ECO:0000313" key="3">
    <source>
        <dbReference type="Proteomes" id="UP001497457"/>
    </source>
</evidence>
<gene>
    <name evidence="2" type="ORF">URODEC1_LOCUS90475</name>
</gene>
<dbReference type="Proteomes" id="UP001497457">
    <property type="component" value="Chromosome 35b"/>
</dbReference>
<feature type="region of interest" description="Disordered" evidence="1">
    <location>
        <begin position="1"/>
        <end position="24"/>
    </location>
</feature>
<keyword evidence="3" id="KW-1185">Reference proteome</keyword>
<dbReference type="AlphaFoldDB" id="A0ABC9E0M1"/>
<evidence type="ECO:0000256" key="1">
    <source>
        <dbReference type="SAM" id="MobiDB-lite"/>
    </source>
</evidence>
<sequence>MMAPFEQASPAGGQRTRHAPGHCDAHRARHLPRFAPAPAPHRPAQRACHHMRCEHARRLLPSGQPVVAAAWLAGFGAVVRALAAGLRLPASSDPACPNAPLCPSAPRPTSTTTSPRHARPCCACAQCAVPPRRACGCGYLCGVAAIPRRLRPARPRTPPLHKPAVRPAAARSARMLVGCCSAGGYPTSG</sequence>
<name>A0ABC9E0M1_9POAL</name>
<organism evidence="2 3">
    <name type="scientific">Urochloa decumbens</name>
    <dbReference type="NCBI Taxonomy" id="240449"/>
    <lineage>
        <taxon>Eukaryota</taxon>
        <taxon>Viridiplantae</taxon>
        <taxon>Streptophyta</taxon>
        <taxon>Embryophyta</taxon>
        <taxon>Tracheophyta</taxon>
        <taxon>Spermatophyta</taxon>
        <taxon>Magnoliopsida</taxon>
        <taxon>Liliopsida</taxon>
        <taxon>Poales</taxon>
        <taxon>Poaceae</taxon>
        <taxon>PACMAD clade</taxon>
        <taxon>Panicoideae</taxon>
        <taxon>Panicodae</taxon>
        <taxon>Paniceae</taxon>
        <taxon>Melinidinae</taxon>
        <taxon>Urochloa</taxon>
    </lineage>
</organism>
<protein>
    <submittedName>
        <fullName evidence="2">Uncharacterized protein</fullName>
    </submittedName>
</protein>
<evidence type="ECO:0000313" key="2">
    <source>
        <dbReference type="EMBL" id="CAL5048493.1"/>
    </source>
</evidence>
<proteinExistence type="predicted"/>